<gene>
    <name evidence="2" type="ORF">ACFPN9_25160</name>
</gene>
<comment type="caution">
    <text evidence="2">The sequence shown here is derived from an EMBL/GenBank/DDBJ whole genome shotgun (WGS) entry which is preliminary data.</text>
</comment>
<feature type="region of interest" description="Disordered" evidence="1">
    <location>
        <begin position="67"/>
        <end position="96"/>
    </location>
</feature>
<evidence type="ECO:0008006" key="4">
    <source>
        <dbReference type="Google" id="ProtNLM"/>
    </source>
</evidence>
<dbReference type="EMBL" id="JBHSLU010000096">
    <property type="protein sequence ID" value="MFC5508537.1"/>
    <property type="molecule type" value="Genomic_DNA"/>
</dbReference>
<dbReference type="Proteomes" id="UP001596060">
    <property type="component" value="Unassembled WGS sequence"/>
</dbReference>
<keyword evidence="3" id="KW-1185">Reference proteome</keyword>
<protein>
    <recommendedName>
        <fullName evidence="4">Porin</fullName>
    </recommendedName>
</protein>
<evidence type="ECO:0000313" key="3">
    <source>
        <dbReference type="Proteomes" id="UP001596060"/>
    </source>
</evidence>
<accession>A0ABW0PAK4</accession>
<organism evidence="2 3">
    <name type="scientific">Bosea massiliensis</name>
    <dbReference type="NCBI Taxonomy" id="151419"/>
    <lineage>
        <taxon>Bacteria</taxon>
        <taxon>Pseudomonadati</taxon>
        <taxon>Pseudomonadota</taxon>
        <taxon>Alphaproteobacteria</taxon>
        <taxon>Hyphomicrobiales</taxon>
        <taxon>Boseaceae</taxon>
        <taxon>Bosea</taxon>
    </lineage>
</organism>
<sequence length="435" mass="45742">MRRRAATTMAQGGVLRALLLALGTVLLAEVAAAAPRLPAGKPPAFARACVIRPPDIAPLFPAPAETVAAKPDASGDDNADDDESEDEDDEDEDDVRGLILPGSATCLAITGSVTAGLQYDSYRIPRAGASQPAPAFSWPTTSSLRFETAMDLASGLRVGSAFEMSLRPGGGEPDSILVEEAIVMLGTMTFGLSGSRFSFWTGEEFAFSARLPGRNVGLIAWERDLTERWNLALALEDPTLATTSSIPVTNGRVPDGVARLTYTQGALTLHLGGALRDVAGSPHRLGRAGILGATYELPILGRPGEITAQIASATDAAAYIGSSLDATVVRQVITPSDSSRGFSGVLAARREWTDELASNLFVSRYQLSVPLTNASRGKLRIDRASANLVWTPVDGFKAGLEGSIAWTNIAFAGRTLAASLGGRQLSAQLFIERSF</sequence>
<evidence type="ECO:0000313" key="2">
    <source>
        <dbReference type="EMBL" id="MFC5508537.1"/>
    </source>
</evidence>
<evidence type="ECO:0000256" key="1">
    <source>
        <dbReference type="SAM" id="MobiDB-lite"/>
    </source>
</evidence>
<proteinExistence type="predicted"/>
<name>A0ABW0PAK4_9HYPH</name>
<feature type="compositionally biased region" description="Acidic residues" evidence="1">
    <location>
        <begin position="74"/>
        <end position="94"/>
    </location>
</feature>
<reference evidence="3" key="1">
    <citation type="journal article" date="2019" name="Int. J. Syst. Evol. Microbiol.">
        <title>The Global Catalogue of Microorganisms (GCM) 10K type strain sequencing project: providing services to taxonomists for standard genome sequencing and annotation.</title>
        <authorList>
            <consortium name="The Broad Institute Genomics Platform"/>
            <consortium name="The Broad Institute Genome Sequencing Center for Infectious Disease"/>
            <person name="Wu L."/>
            <person name="Ma J."/>
        </authorList>
    </citation>
    <scope>NUCLEOTIDE SEQUENCE [LARGE SCALE GENOMIC DNA]</scope>
    <source>
        <strain evidence="3">CCUG 43117</strain>
    </source>
</reference>
<dbReference type="RefSeq" id="WP_067253779.1">
    <property type="nucleotide sequence ID" value="NZ_JBHSLU010000096.1"/>
</dbReference>